<keyword evidence="3" id="KW-0326">Glycosidase</keyword>
<keyword evidence="2" id="KW-0378">Hydrolase</keyword>
<dbReference type="SUPFAM" id="SSF75005">
    <property type="entry name" value="Arabinanase/levansucrase/invertase"/>
    <property type="match status" value="1"/>
</dbReference>
<dbReference type="GO" id="GO:0140096">
    <property type="term" value="F:catalytic activity, acting on a protein"/>
    <property type="evidence" value="ECO:0007669"/>
    <property type="project" value="UniProtKB-ARBA"/>
</dbReference>
<dbReference type="EMBL" id="JAAABM010000003">
    <property type="protein sequence ID" value="KAF7679059.1"/>
    <property type="molecule type" value="Genomic_DNA"/>
</dbReference>
<evidence type="ECO:0000313" key="7">
    <source>
        <dbReference type="EMBL" id="KAF7679059.1"/>
    </source>
</evidence>
<dbReference type="SUPFAM" id="SSF52799">
    <property type="entry name" value="(Phosphotyrosine protein) phosphatases II"/>
    <property type="match status" value="1"/>
</dbReference>
<dbReference type="InterPro" id="IPR020422">
    <property type="entry name" value="TYR_PHOSPHATASE_DUAL_dom"/>
</dbReference>
<dbReference type="CDD" id="cd04301">
    <property type="entry name" value="NAT_SF"/>
    <property type="match status" value="1"/>
</dbReference>
<dbReference type="Gene3D" id="3.90.190.10">
    <property type="entry name" value="Protein tyrosine phosphatase superfamily"/>
    <property type="match status" value="1"/>
</dbReference>
<dbReference type="PROSITE" id="PS50056">
    <property type="entry name" value="TYR_PHOSPHATASE_2"/>
    <property type="match status" value="1"/>
</dbReference>
<evidence type="ECO:0000256" key="1">
    <source>
        <dbReference type="ARBA" id="ARBA00009902"/>
    </source>
</evidence>
<feature type="compositionally biased region" description="Acidic residues" evidence="4">
    <location>
        <begin position="1117"/>
        <end position="1130"/>
    </location>
</feature>
<sequence length="1148" mass="127583">MTIRLATPSDEPAMASLLAKAFFDESLFGQVMHPYRDQYPDDVKIFWSEYLRKHWKIANERLFVATTTVDGREKVAGVAIWRRDGDDEGKRRVESEWVDVGKCLCTDVFQPLPSIQNRALDPSKRNLLNESYPFFKHHWNGDRKNNWYLDLCGVHPDYAGKRLGQALVGWGLDRAREEGVHASVTASKGNERFYLRCGFDEVVGNCTQGERNPLSKAGVEGGDVLFMIPKQKPHIIPRQESIDYNAAPPNLSTLANSTLFDTWRPKAHVLPAFGQIGDPCMHYTDPETGLFHVGYLHLGASGATTDDLVTYRDVNPDSEPFIRAGGINDPVAVFDGSVIERGVNGTPTLLYTSVSFLPIQWTIRYTQGSETQSLAFARDGGSNFTKAEFGPVIPSPPFAVNVTGFRDPFVFQNSQVDSLLGKRNGTWYTVISGGVHGKGPSLFLYAQYDDEDADLFQTWEYLGEWWHEAANSTWSETGWAGRWGFNFEVANYFALDEQGANEEGEIFATIGAEWSYEPIVPQVSDNREMLWVAGKQELVDGQLKFEPTMSGRLDAGRSAYAAAGKVLYADSQASKASGAPDRFITYLWLTGDFYGTLTDEFPTAQQNWTGSLLLPRELSVGRLNVVDNQLSREKGSWRVDHEHDNGTVTLATLHQKIAREPYAAFQDNATNVITQRGGSMASVMKFDESPKSKHWMMTASITFPSRSDSLRAGFTILSGSQESTNIYYQFGNESLAIDRSNSSAAAQTTDGFLTEVETGRFRLFDVEGGYGNETKVETLDLTIVVDGGVVEVHANDRFAISTWVRSWYADSRDISFYVEGGDATFSNVTIYEGLTLSDLPNGHMRNQHEYSYRLPTAPRIVVPPPTLTTDMPGLSLGGTPGGDVDMSFLNDLDLEDIIQKNTLLEWAYERRRQAQMILPWVYLGPMVAARDKAFLEREGITMVLAVRAQANSMSGAMQAATQVCMEVGSIESPSFYSLTPRFPDATSMINSHIARVRQHSLETTGQATLGKVLVFCESGNEKSAAVVAAYLMQTLNNIDYIKAMQVCQAQRFCVNFDDVLKNILRSYWDILLARRSIAASYAQAPHQNGLSNGSAQPASLSLSFSSNKQKRGIEDTRDGDDDTNMEDGMDASDVLRFTGRDVTPFQDR</sequence>
<dbReference type="InterPro" id="IPR013148">
    <property type="entry name" value="Glyco_hydro_32_N"/>
</dbReference>
<dbReference type="InterPro" id="IPR001362">
    <property type="entry name" value="Glyco_hydro_32"/>
</dbReference>
<dbReference type="PANTHER" id="PTHR42800:SF3">
    <property type="entry name" value="GLYCOSYL HYDROLASE FAMILY 32 N-TERMINAL DOMAIN-CONTAINING PROTEIN"/>
    <property type="match status" value="1"/>
</dbReference>
<evidence type="ECO:0000256" key="3">
    <source>
        <dbReference type="ARBA" id="ARBA00023295"/>
    </source>
</evidence>
<evidence type="ECO:0000313" key="8">
    <source>
        <dbReference type="Proteomes" id="UP000596902"/>
    </source>
</evidence>
<protein>
    <submittedName>
        <fullName evidence="7">Extracellular invertase</fullName>
    </submittedName>
</protein>
<dbReference type="Pfam" id="PF00251">
    <property type="entry name" value="Glyco_hydro_32N"/>
    <property type="match status" value="1"/>
</dbReference>
<dbReference type="InterPro" id="IPR016181">
    <property type="entry name" value="Acyl_CoA_acyltransferase"/>
</dbReference>
<keyword evidence="8" id="KW-1185">Reference proteome</keyword>
<dbReference type="CDD" id="cd18621">
    <property type="entry name" value="GH32_XdINV-like"/>
    <property type="match status" value="1"/>
</dbReference>
<reference evidence="7" key="1">
    <citation type="submission" date="2020-01" db="EMBL/GenBank/DDBJ databases">
        <authorList>
            <person name="Feng Z.H.Z."/>
        </authorList>
    </citation>
    <scope>NUCLEOTIDE SEQUENCE</scope>
    <source>
        <strain evidence="7">CBS107.38</strain>
    </source>
</reference>
<dbReference type="Gene3D" id="2.115.10.20">
    <property type="entry name" value="Glycosyl hydrolase domain, family 43"/>
    <property type="match status" value="1"/>
</dbReference>
<dbReference type="InterPro" id="IPR029021">
    <property type="entry name" value="Prot-tyrosine_phosphatase-like"/>
</dbReference>
<dbReference type="Gene3D" id="2.60.120.560">
    <property type="entry name" value="Exo-inulinase, domain 1"/>
    <property type="match status" value="1"/>
</dbReference>
<feature type="region of interest" description="Disordered" evidence="4">
    <location>
        <begin position="1104"/>
        <end position="1148"/>
    </location>
</feature>
<comment type="caution">
    <text evidence="7">The sequence shown here is derived from an EMBL/GenBank/DDBJ whole genome shotgun (WGS) entry which is preliminary data.</text>
</comment>
<dbReference type="SMART" id="SM00195">
    <property type="entry name" value="DSPc"/>
    <property type="match status" value="1"/>
</dbReference>
<dbReference type="GeneID" id="62201032"/>
<dbReference type="Pfam" id="PF00583">
    <property type="entry name" value="Acetyltransf_1"/>
    <property type="match status" value="1"/>
</dbReference>
<feature type="domain" description="N-acetyltransferase" evidence="6">
    <location>
        <begin position="88"/>
        <end position="235"/>
    </location>
</feature>
<reference evidence="7" key="2">
    <citation type="submission" date="2020-08" db="EMBL/GenBank/DDBJ databases">
        <title>Draft Genome Sequence of Cumin Blight Pathogen Alternaria burnsii.</title>
        <authorList>
            <person name="Feng Z."/>
        </authorList>
    </citation>
    <scope>NUCLEOTIDE SEQUENCE</scope>
    <source>
        <strain evidence="7">CBS107.38</strain>
    </source>
</reference>
<evidence type="ECO:0000256" key="2">
    <source>
        <dbReference type="ARBA" id="ARBA00022801"/>
    </source>
</evidence>
<proteinExistence type="inferred from homology"/>
<dbReference type="InterPro" id="IPR013320">
    <property type="entry name" value="ConA-like_dom_sf"/>
</dbReference>
<dbReference type="GO" id="GO:0005737">
    <property type="term" value="C:cytoplasm"/>
    <property type="evidence" value="ECO:0007669"/>
    <property type="project" value="TreeGrafter"/>
</dbReference>
<comment type="similarity">
    <text evidence="1">Belongs to the glycosyl hydrolase 32 family.</text>
</comment>
<dbReference type="GO" id="GO:0016747">
    <property type="term" value="F:acyltransferase activity, transferring groups other than amino-acyl groups"/>
    <property type="evidence" value="ECO:0007669"/>
    <property type="project" value="InterPro"/>
</dbReference>
<accession>A0A8H7EKG0</accession>
<dbReference type="InterPro" id="IPR000340">
    <property type="entry name" value="Dual-sp_phosphatase_cat-dom"/>
</dbReference>
<feature type="domain" description="Tyrosine specific protein phosphatases" evidence="5">
    <location>
        <begin position="980"/>
        <end position="1051"/>
    </location>
</feature>
<dbReference type="RefSeq" id="XP_038789132.1">
    <property type="nucleotide sequence ID" value="XM_038927854.1"/>
</dbReference>
<dbReference type="InterPro" id="IPR013189">
    <property type="entry name" value="Glyco_hydro_32_C"/>
</dbReference>
<evidence type="ECO:0000259" key="5">
    <source>
        <dbReference type="PROSITE" id="PS50056"/>
    </source>
</evidence>
<evidence type="ECO:0000259" key="6">
    <source>
        <dbReference type="PROSITE" id="PS51186"/>
    </source>
</evidence>
<dbReference type="Gene3D" id="3.40.630.30">
    <property type="match status" value="1"/>
</dbReference>
<dbReference type="SUPFAM" id="SSF55729">
    <property type="entry name" value="Acyl-CoA N-acyltransferases (Nat)"/>
    <property type="match status" value="1"/>
</dbReference>
<dbReference type="InterPro" id="IPR000387">
    <property type="entry name" value="Tyr_Pase_dom"/>
</dbReference>
<dbReference type="PANTHER" id="PTHR42800">
    <property type="entry name" value="EXOINULINASE INUD (AFU_ORTHOLOGUE AFUA_5G00480)"/>
    <property type="match status" value="1"/>
</dbReference>
<dbReference type="AlphaFoldDB" id="A0A8H7EKG0"/>
<dbReference type="SUPFAM" id="SSF49899">
    <property type="entry name" value="Concanavalin A-like lectins/glucanases"/>
    <property type="match status" value="1"/>
</dbReference>
<organism evidence="7 8">
    <name type="scientific">Alternaria burnsii</name>
    <dbReference type="NCBI Taxonomy" id="1187904"/>
    <lineage>
        <taxon>Eukaryota</taxon>
        <taxon>Fungi</taxon>
        <taxon>Dikarya</taxon>
        <taxon>Ascomycota</taxon>
        <taxon>Pezizomycotina</taxon>
        <taxon>Dothideomycetes</taxon>
        <taxon>Pleosporomycetidae</taxon>
        <taxon>Pleosporales</taxon>
        <taxon>Pleosporineae</taxon>
        <taxon>Pleosporaceae</taxon>
        <taxon>Alternaria</taxon>
        <taxon>Alternaria sect. Alternaria</taxon>
    </lineage>
</organism>
<gene>
    <name evidence="7" type="ORF">GT037_002807</name>
</gene>
<dbReference type="InterPro" id="IPR000182">
    <property type="entry name" value="GNAT_dom"/>
</dbReference>
<dbReference type="CDD" id="cd14498">
    <property type="entry name" value="DSP"/>
    <property type="match status" value="1"/>
</dbReference>
<dbReference type="GO" id="GO:0004575">
    <property type="term" value="F:sucrose alpha-glucosidase activity"/>
    <property type="evidence" value="ECO:0007669"/>
    <property type="project" value="TreeGrafter"/>
</dbReference>
<evidence type="ECO:0000256" key="4">
    <source>
        <dbReference type="SAM" id="MobiDB-lite"/>
    </source>
</evidence>
<dbReference type="Pfam" id="PF00782">
    <property type="entry name" value="DSPc"/>
    <property type="match status" value="1"/>
</dbReference>
<dbReference type="GO" id="GO:0005987">
    <property type="term" value="P:sucrose catabolic process"/>
    <property type="evidence" value="ECO:0007669"/>
    <property type="project" value="TreeGrafter"/>
</dbReference>
<dbReference type="PROSITE" id="PS51186">
    <property type="entry name" value="GNAT"/>
    <property type="match status" value="1"/>
</dbReference>
<dbReference type="Pfam" id="PF08244">
    <property type="entry name" value="Glyco_hydro_32C"/>
    <property type="match status" value="1"/>
</dbReference>
<dbReference type="InterPro" id="IPR023296">
    <property type="entry name" value="Glyco_hydro_beta-prop_sf"/>
</dbReference>
<dbReference type="Proteomes" id="UP000596902">
    <property type="component" value="Unassembled WGS sequence"/>
</dbReference>
<name>A0A8H7EKG0_9PLEO</name>
<dbReference type="SMART" id="SM00640">
    <property type="entry name" value="Glyco_32"/>
    <property type="match status" value="1"/>
</dbReference>